<comment type="caution">
    <text evidence="10">The sequence shown here is derived from an EMBL/GenBank/DDBJ whole genome shotgun (WGS) entry which is preliminary data.</text>
</comment>
<dbReference type="GO" id="GO:0016627">
    <property type="term" value="F:oxidoreductase activity, acting on the CH-CH group of donors"/>
    <property type="evidence" value="ECO:0007669"/>
    <property type="project" value="InterPro"/>
</dbReference>
<dbReference type="InterPro" id="IPR036250">
    <property type="entry name" value="AcylCo_DH-like_C"/>
</dbReference>
<dbReference type="InterPro" id="IPR009100">
    <property type="entry name" value="AcylCoA_DH/oxidase_NM_dom_sf"/>
</dbReference>
<proteinExistence type="inferred from homology"/>
<sequence length="382" mass="42810">MIEVHEFRAEVRQWLADNLVGEYAALKGLGGPGREHEAFEERLEWNRKLAAAGLTCLGWPVEHGGRGLSVAHRVAFYEEYALANAPAKVNHLGEELLGPTLIEYGTPEQQQRFLPRILDVTELWAQGYSEPGAGSDLANVSTTAVLDGDQWVINGQKVWTSLAHWAQWCFVVARTERGSKRHHGLSYLLVPLDQPGVEIRPIVQLTGDSEFNEVFFDNARTDASMVVGEPGDGWRVAMGTLTFERGVSTLGQQIQYRRELEGVVELAKRTGAIDDPLIRERLTRSWVGLRTMRSYALATMDDERPGQDNISKLLWANWHRELGEIAMDVVGMAGLTLTDGDFDEWQRLYLFSRSDTIYGGSNEIQRNIIAERVLGLPREPKG</sequence>
<dbReference type="PANTHER" id="PTHR43292">
    <property type="entry name" value="ACYL-COA DEHYDROGENASE"/>
    <property type="match status" value="1"/>
</dbReference>
<accession>A0A100XG18</accession>
<dbReference type="SUPFAM" id="SSF56645">
    <property type="entry name" value="Acyl-CoA dehydrogenase NM domain-like"/>
    <property type="match status" value="1"/>
</dbReference>
<name>A0A100XG18_MYCTH</name>
<dbReference type="GO" id="GO:0005886">
    <property type="term" value="C:plasma membrane"/>
    <property type="evidence" value="ECO:0007669"/>
    <property type="project" value="TreeGrafter"/>
</dbReference>
<dbReference type="Pfam" id="PF00441">
    <property type="entry name" value="Acyl-CoA_dh_1"/>
    <property type="match status" value="1"/>
</dbReference>
<dbReference type="Gene3D" id="1.20.140.10">
    <property type="entry name" value="Butyryl-CoA Dehydrogenase, subunit A, domain 3"/>
    <property type="match status" value="1"/>
</dbReference>
<evidence type="ECO:0000256" key="5">
    <source>
        <dbReference type="ARBA" id="ARBA00023002"/>
    </source>
</evidence>
<dbReference type="InterPro" id="IPR009075">
    <property type="entry name" value="AcylCo_DH/oxidase_C"/>
</dbReference>
<feature type="domain" description="Acyl-CoA dehydrogenase/oxidase N-terminal" evidence="9">
    <location>
        <begin position="5"/>
        <end position="119"/>
    </location>
</feature>
<dbReference type="Gene3D" id="1.10.540.10">
    <property type="entry name" value="Acyl-CoA dehydrogenase/oxidase, N-terminal domain"/>
    <property type="match status" value="1"/>
</dbReference>
<keyword evidence="3 6" id="KW-0285">Flavoprotein</keyword>
<reference evidence="11" key="2">
    <citation type="submission" date="2016-02" db="EMBL/GenBank/DDBJ databases">
        <title>Draft genome sequence of five rapidly growing Mycobacterium species.</title>
        <authorList>
            <person name="Katahira K."/>
            <person name="Gotou Y."/>
            <person name="Iida K."/>
            <person name="Ogura Y."/>
            <person name="Hayashi T."/>
        </authorList>
    </citation>
    <scope>NUCLEOTIDE SEQUENCE [LARGE SCALE GENOMIC DNA]</scope>
    <source>
        <strain evidence="11">JCM6362</strain>
    </source>
</reference>
<gene>
    <name evidence="10" type="ORF">RMCT_2889</name>
</gene>
<dbReference type="GO" id="GO:0050660">
    <property type="term" value="F:flavin adenine dinucleotide binding"/>
    <property type="evidence" value="ECO:0007669"/>
    <property type="project" value="InterPro"/>
</dbReference>
<dbReference type="RefSeq" id="WP_003925031.1">
    <property type="nucleotide sequence ID" value="NZ_BCTB01000026.1"/>
</dbReference>
<protein>
    <submittedName>
        <fullName evidence="10">Acyl-CoA dehydrogenase</fullName>
    </submittedName>
</protein>
<comment type="cofactor">
    <cofactor evidence="1 6">
        <name>FAD</name>
        <dbReference type="ChEBI" id="CHEBI:57692"/>
    </cofactor>
</comment>
<evidence type="ECO:0000259" key="8">
    <source>
        <dbReference type="Pfam" id="PF02770"/>
    </source>
</evidence>
<dbReference type="OMA" id="WANWHRD"/>
<dbReference type="InterPro" id="IPR046373">
    <property type="entry name" value="Acyl-CoA_Oxase/DH_mid-dom_sf"/>
</dbReference>
<dbReference type="Proteomes" id="UP000069654">
    <property type="component" value="Unassembled WGS sequence"/>
</dbReference>
<reference evidence="10 11" key="1">
    <citation type="journal article" date="2016" name="Genome Announc.">
        <title>Draft Genome Sequences of Five Rapidly Growing Mycobacterium Species, M. thermoresistibile, M. fortuitum subsp. acetamidolyticum, M. canariasense, M. brisbanense, and M. novocastrense.</title>
        <authorList>
            <person name="Katahira K."/>
            <person name="Ogura Y."/>
            <person name="Gotoh Y."/>
            <person name="Hayashi T."/>
        </authorList>
    </citation>
    <scope>NUCLEOTIDE SEQUENCE [LARGE SCALE GENOMIC DNA]</scope>
    <source>
        <strain evidence="10 11">JCM6362</strain>
    </source>
</reference>
<evidence type="ECO:0000256" key="4">
    <source>
        <dbReference type="ARBA" id="ARBA00022827"/>
    </source>
</evidence>
<keyword evidence="4 6" id="KW-0274">FAD</keyword>
<comment type="similarity">
    <text evidence="2 6">Belongs to the acyl-CoA dehydrogenase family.</text>
</comment>
<dbReference type="STRING" id="1797.RMCT_2889"/>
<dbReference type="Pfam" id="PF02770">
    <property type="entry name" value="Acyl-CoA_dh_M"/>
    <property type="match status" value="1"/>
</dbReference>
<dbReference type="InterPro" id="IPR006091">
    <property type="entry name" value="Acyl-CoA_Oxase/DH_mid-dom"/>
</dbReference>
<dbReference type="Gene3D" id="2.40.110.10">
    <property type="entry name" value="Butyryl-CoA Dehydrogenase, subunit A, domain 2"/>
    <property type="match status" value="1"/>
</dbReference>
<evidence type="ECO:0000256" key="1">
    <source>
        <dbReference type="ARBA" id="ARBA00001974"/>
    </source>
</evidence>
<feature type="domain" description="Acyl-CoA oxidase/dehydrogenase middle" evidence="8">
    <location>
        <begin position="125"/>
        <end position="218"/>
    </location>
</feature>
<dbReference type="Pfam" id="PF02771">
    <property type="entry name" value="Acyl-CoA_dh_N"/>
    <property type="match status" value="1"/>
</dbReference>
<organism evidence="10 11">
    <name type="scientific">Mycolicibacterium thermoresistibile</name>
    <name type="common">Mycobacterium thermoresistibile</name>
    <dbReference type="NCBI Taxonomy" id="1797"/>
    <lineage>
        <taxon>Bacteria</taxon>
        <taxon>Bacillati</taxon>
        <taxon>Actinomycetota</taxon>
        <taxon>Actinomycetes</taxon>
        <taxon>Mycobacteriales</taxon>
        <taxon>Mycobacteriaceae</taxon>
        <taxon>Mycolicibacterium</taxon>
    </lineage>
</organism>
<dbReference type="SUPFAM" id="SSF47203">
    <property type="entry name" value="Acyl-CoA dehydrogenase C-terminal domain-like"/>
    <property type="match status" value="1"/>
</dbReference>
<dbReference type="InterPro" id="IPR052161">
    <property type="entry name" value="Mycobact_Acyl-CoA_DH"/>
</dbReference>
<evidence type="ECO:0000256" key="6">
    <source>
        <dbReference type="RuleBase" id="RU362125"/>
    </source>
</evidence>
<dbReference type="PANTHER" id="PTHR43292:SF3">
    <property type="entry name" value="ACYL-COA DEHYDROGENASE FADE29"/>
    <property type="match status" value="1"/>
</dbReference>
<dbReference type="InterPro" id="IPR037069">
    <property type="entry name" value="AcylCoA_DH/ox_N_sf"/>
</dbReference>
<evidence type="ECO:0000259" key="7">
    <source>
        <dbReference type="Pfam" id="PF00441"/>
    </source>
</evidence>
<dbReference type="EMBL" id="BCTB01000026">
    <property type="protein sequence ID" value="GAT15920.1"/>
    <property type="molecule type" value="Genomic_DNA"/>
</dbReference>
<dbReference type="AlphaFoldDB" id="A0A100XG18"/>
<evidence type="ECO:0000256" key="3">
    <source>
        <dbReference type="ARBA" id="ARBA00022630"/>
    </source>
</evidence>
<evidence type="ECO:0000256" key="2">
    <source>
        <dbReference type="ARBA" id="ARBA00009347"/>
    </source>
</evidence>
<dbReference type="FunFam" id="2.40.110.10:FF:000011">
    <property type="entry name" value="Acyl-CoA dehydrogenase FadE34"/>
    <property type="match status" value="1"/>
</dbReference>
<dbReference type="InterPro" id="IPR013786">
    <property type="entry name" value="AcylCoA_DH/ox_N"/>
</dbReference>
<evidence type="ECO:0000259" key="9">
    <source>
        <dbReference type="Pfam" id="PF02771"/>
    </source>
</evidence>
<evidence type="ECO:0000313" key="11">
    <source>
        <dbReference type="Proteomes" id="UP000069654"/>
    </source>
</evidence>
<feature type="domain" description="Acyl-CoA dehydrogenase/oxidase C-terminal" evidence="7">
    <location>
        <begin position="231"/>
        <end position="374"/>
    </location>
</feature>
<dbReference type="OrthoDB" id="5179760at2"/>
<evidence type="ECO:0000313" key="10">
    <source>
        <dbReference type="EMBL" id="GAT15920.1"/>
    </source>
</evidence>
<keyword evidence="5 6" id="KW-0560">Oxidoreductase</keyword>